<reference evidence="8" key="1">
    <citation type="submission" date="2025-08" db="UniProtKB">
        <authorList>
            <consortium name="RefSeq"/>
        </authorList>
    </citation>
    <scope>IDENTIFICATION</scope>
</reference>
<evidence type="ECO:0000256" key="2">
    <source>
        <dbReference type="ARBA" id="ARBA00022525"/>
    </source>
</evidence>
<dbReference type="GO" id="GO:0006508">
    <property type="term" value="P:proteolysis"/>
    <property type="evidence" value="ECO:0007669"/>
    <property type="project" value="TreeGrafter"/>
</dbReference>
<protein>
    <submittedName>
        <fullName evidence="8">Thrombospondin type-1 domain-containing protein 4</fullName>
    </submittedName>
</protein>
<feature type="signal peptide" evidence="5">
    <location>
        <begin position="1"/>
        <end position="29"/>
    </location>
</feature>
<comment type="subcellular location">
    <subcellularLocation>
        <location evidence="1">Secreted</location>
    </subcellularLocation>
</comment>
<name>A0A6P8EWE3_CLUHA</name>
<feature type="chain" id="PRO_5028379897" evidence="5">
    <location>
        <begin position="30"/>
        <end position="628"/>
    </location>
</feature>
<dbReference type="InterPro" id="IPR010294">
    <property type="entry name" value="ADAMTS_spacer1"/>
</dbReference>
<dbReference type="PANTHER" id="PTHR13723:SF316">
    <property type="entry name" value="LONELY HEART, ISOFORM A"/>
    <property type="match status" value="1"/>
</dbReference>
<evidence type="ECO:0000256" key="5">
    <source>
        <dbReference type="SAM" id="SignalP"/>
    </source>
</evidence>
<dbReference type="GeneID" id="105903508"/>
<organism evidence="7 8">
    <name type="scientific">Clupea harengus</name>
    <name type="common">Atlantic herring</name>
    <dbReference type="NCBI Taxonomy" id="7950"/>
    <lineage>
        <taxon>Eukaryota</taxon>
        <taxon>Metazoa</taxon>
        <taxon>Chordata</taxon>
        <taxon>Craniata</taxon>
        <taxon>Vertebrata</taxon>
        <taxon>Euteleostomi</taxon>
        <taxon>Actinopterygii</taxon>
        <taxon>Neopterygii</taxon>
        <taxon>Teleostei</taxon>
        <taxon>Clupei</taxon>
        <taxon>Clupeiformes</taxon>
        <taxon>Clupeoidei</taxon>
        <taxon>Clupeidae</taxon>
        <taxon>Clupea</taxon>
    </lineage>
</organism>
<keyword evidence="7" id="KW-1185">Reference proteome</keyword>
<evidence type="ECO:0000256" key="1">
    <source>
        <dbReference type="ARBA" id="ARBA00004613"/>
    </source>
</evidence>
<dbReference type="InterPro" id="IPR000884">
    <property type="entry name" value="TSP1_rpt"/>
</dbReference>
<dbReference type="InterPro" id="IPR050439">
    <property type="entry name" value="ADAMTS_ADAMTS-like"/>
</dbReference>
<dbReference type="Pfam" id="PF05986">
    <property type="entry name" value="ADAMTS_spacer1"/>
    <property type="match status" value="1"/>
</dbReference>
<dbReference type="InterPro" id="IPR036383">
    <property type="entry name" value="TSP1_rpt_sf"/>
</dbReference>
<keyword evidence="2" id="KW-0964">Secreted</keyword>
<dbReference type="SUPFAM" id="SSF82895">
    <property type="entry name" value="TSP-1 type 1 repeat"/>
    <property type="match status" value="6"/>
</dbReference>
<gene>
    <name evidence="8" type="primary">adamtsl7</name>
</gene>
<dbReference type="CTD" id="556634"/>
<evidence type="ECO:0000256" key="3">
    <source>
        <dbReference type="ARBA" id="ARBA00022729"/>
    </source>
</evidence>
<dbReference type="AlphaFoldDB" id="A0A6P8EWE3"/>
<dbReference type="RefSeq" id="XP_031416185.1">
    <property type="nucleotide sequence ID" value="XM_031560325.1"/>
</dbReference>
<keyword evidence="4" id="KW-0677">Repeat</keyword>
<dbReference type="Pfam" id="PF08686">
    <property type="entry name" value="PLAC"/>
    <property type="match status" value="1"/>
</dbReference>
<dbReference type="SMART" id="SM00209">
    <property type="entry name" value="TSP1"/>
    <property type="match status" value="6"/>
</dbReference>
<dbReference type="GO" id="GO:0005576">
    <property type="term" value="C:extracellular region"/>
    <property type="evidence" value="ECO:0007669"/>
    <property type="project" value="UniProtKB-SubCell"/>
</dbReference>
<evidence type="ECO:0000313" key="7">
    <source>
        <dbReference type="Proteomes" id="UP000515152"/>
    </source>
</evidence>
<dbReference type="GO" id="GO:0030198">
    <property type="term" value="P:extracellular matrix organization"/>
    <property type="evidence" value="ECO:0007669"/>
    <property type="project" value="TreeGrafter"/>
</dbReference>
<proteinExistence type="predicted"/>
<evidence type="ECO:0000259" key="6">
    <source>
        <dbReference type="PROSITE" id="PS50900"/>
    </source>
</evidence>
<feature type="domain" description="PLAC" evidence="6">
    <location>
        <begin position="582"/>
        <end position="619"/>
    </location>
</feature>
<dbReference type="InterPro" id="IPR010909">
    <property type="entry name" value="PLAC"/>
</dbReference>
<dbReference type="Gene3D" id="2.20.100.10">
    <property type="entry name" value="Thrombospondin type-1 (TSP1) repeat"/>
    <property type="match status" value="5"/>
</dbReference>
<keyword evidence="3 5" id="KW-0732">Signal</keyword>
<dbReference type="KEGG" id="char:105903508"/>
<dbReference type="Proteomes" id="UP000515152">
    <property type="component" value="Chromosome 22"/>
</dbReference>
<evidence type="ECO:0000313" key="8">
    <source>
        <dbReference type="RefSeq" id="XP_031416185.1"/>
    </source>
</evidence>
<dbReference type="PROSITE" id="PS51257">
    <property type="entry name" value="PROKAR_LIPOPROTEIN"/>
    <property type="match status" value="1"/>
</dbReference>
<dbReference type="FunFam" id="2.60.120.830:FF:000001">
    <property type="entry name" value="A disintegrin and metalloproteinase with thrombospondin motifs 1"/>
    <property type="match status" value="1"/>
</dbReference>
<dbReference type="FunFam" id="2.20.100.10:FF:000005">
    <property type="entry name" value="ADAM metallopeptidase with thrombospondin type 1 motif 9"/>
    <property type="match status" value="1"/>
</dbReference>
<dbReference type="OrthoDB" id="10062690at2759"/>
<dbReference type="Pfam" id="PF19030">
    <property type="entry name" value="TSP1_ADAMTS"/>
    <property type="match status" value="6"/>
</dbReference>
<dbReference type="PANTHER" id="PTHR13723">
    <property type="entry name" value="ADAMTS A DISINTEGRIN AND METALLOPROTEASE WITH THROMBOSPONDIN MOTIFS PROTEASE"/>
    <property type="match status" value="1"/>
</dbReference>
<evidence type="ECO:0000256" key="4">
    <source>
        <dbReference type="ARBA" id="ARBA00022737"/>
    </source>
</evidence>
<dbReference type="PROSITE" id="PS50900">
    <property type="entry name" value="PLAC"/>
    <property type="match status" value="1"/>
</dbReference>
<dbReference type="GO" id="GO:0031012">
    <property type="term" value="C:extracellular matrix"/>
    <property type="evidence" value="ECO:0007669"/>
    <property type="project" value="TreeGrafter"/>
</dbReference>
<sequence length="628" mass="69721">MAQVKQQHVRLWCSLLLTLLSCLHYPAEGASPLVASLHPTPEQECEGSWHDVCGVCAGNSSSCELVSGTFSLSVLPVGYHRVLEIPSGARQIKIQETVKSRNYLALRTPTGQSVINGNWAIDRPGHFQAAGTQFTYQRPNEIRSRAGESITAHGPLSQDLHLYVIYQQPNPSISYEYIRPKVHLLRTHSTDSHTHSHILPLVETRVVDDNRLPSDPITPKPLPLYTWVAMTTAPCSTTCGIGKRQIWFRCVERATQITVPGDFCNHTLRPAPQEEKCSIQHCPAFWDVGEWSECSRTCGLGLQNRQVLCRQTRGHHGNVTVTVTVEMQKCSHTEMPETAVPCQLKICSEWQIQTEWTECSVPCGVGQRSREVECVSSLGDVEDDDQCNLALKPPHLQNCDMGSCARSWYYSTWSQRCSADCGSGWRSRSVACIDSAVSVLPLDGCEGERPAERSVCDLGSCQHRVEWYTGPWGQCSSECGNGTQSRGVLCVLQSHIQWDVTSDTNCSHLPRPPDTQTCHLGSCGAQWYLTDWSSCSRSCEGGYRVREVRCLGDDMTPTDGCDPSLAPESREECNTQPCPSDSDESCRDLYFNCEVVVQAQLCVYNYYRTACCASCSRGSKRDSHPGVR</sequence>
<dbReference type="GO" id="GO:0004222">
    <property type="term" value="F:metalloendopeptidase activity"/>
    <property type="evidence" value="ECO:0007669"/>
    <property type="project" value="TreeGrafter"/>
</dbReference>
<dbReference type="PROSITE" id="PS50092">
    <property type="entry name" value="TSP1"/>
    <property type="match status" value="5"/>
</dbReference>
<dbReference type="Gene3D" id="2.60.120.830">
    <property type="match status" value="1"/>
</dbReference>
<accession>A0A6P8EWE3</accession>